<dbReference type="GO" id="GO:0006412">
    <property type="term" value="P:translation"/>
    <property type="evidence" value="ECO:0007669"/>
    <property type="project" value="InterPro"/>
</dbReference>
<dbReference type="GO" id="GO:0000462">
    <property type="term" value="P:maturation of SSU-rRNA from tricistronic rRNA transcript (SSU-rRNA, 5.8S rRNA, LSU-rRNA)"/>
    <property type="evidence" value="ECO:0007669"/>
    <property type="project" value="TreeGrafter"/>
</dbReference>
<dbReference type="GO" id="GO:0022627">
    <property type="term" value="C:cytosolic small ribosomal subunit"/>
    <property type="evidence" value="ECO:0007669"/>
    <property type="project" value="TreeGrafter"/>
</dbReference>
<reference evidence="5 6" key="1">
    <citation type="journal article" date="2023" name="Hortic Res">
        <title>Pangenome of water caltrop reveals structural variations and asymmetric subgenome divergence after allopolyploidization.</title>
        <authorList>
            <person name="Zhang X."/>
            <person name="Chen Y."/>
            <person name="Wang L."/>
            <person name="Yuan Y."/>
            <person name="Fang M."/>
            <person name="Shi L."/>
            <person name="Lu R."/>
            <person name="Comes H.P."/>
            <person name="Ma Y."/>
            <person name="Chen Y."/>
            <person name="Huang G."/>
            <person name="Zhou Y."/>
            <person name="Zheng Z."/>
            <person name="Qiu Y."/>
        </authorList>
    </citation>
    <scope>NUCLEOTIDE SEQUENCE [LARGE SCALE GENOMIC DNA]</scope>
    <source>
        <strain evidence="5">F231</strain>
    </source>
</reference>
<protein>
    <recommendedName>
        <fullName evidence="7">40S ribosomal protein S16</fullName>
    </recommendedName>
</protein>
<evidence type="ECO:0000313" key="6">
    <source>
        <dbReference type="Proteomes" id="UP001346149"/>
    </source>
</evidence>
<dbReference type="GO" id="GO:0003735">
    <property type="term" value="F:structural constituent of ribosome"/>
    <property type="evidence" value="ECO:0007669"/>
    <property type="project" value="InterPro"/>
</dbReference>
<dbReference type="InterPro" id="IPR020574">
    <property type="entry name" value="Ribosomal_uS9_CS"/>
</dbReference>
<comment type="similarity">
    <text evidence="1 4">Belongs to the universal ribosomal protein uS9 family.</text>
</comment>
<dbReference type="SUPFAM" id="SSF54211">
    <property type="entry name" value="Ribosomal protein S5 domain 2-like"/>
    <property type="match status" value="1"/>
</dbReference>
<evidence type="ECO:0000256" key="2">
    <source>
        <dbReference type="ARBA" id="ARBA00022980"/>
    </source>
</evidence>
<sequence>MEERERSWRRESLELEIEEGKQPRPRLQLADRRILEIMAAAVESVQCFGRKKTAVAVTYCKRGRGLIKINGVPIELVEPEILRFKAYEPILLLGRHRFAGVDMRIRVKGGGHTSQIYAIRQSIAKALVAYYQKYVDEQSKKEIKDILVRYDRTLLVADPRRCEPKKFGGRGARASGFMADRGSNQTSWRGDEDNDPRYLDDPLGEVVRRYNKYADGAEPSLPEISCDVDGDCACIRVRCVDKPVVVSGVCSDLEKYNIHLDSMESSTSEDQTCSMVLNVRCTGLRPDHILAEMTVEGIFDYVVEKIRSNVQ</sequence>
<evidence type="ECO:0008006" key="7">
    <source>
        <dbReference type="Google" id="ProtNLM"/>
    </source>
</evidence>
<dbReference type="Pfam" id="PF00380">
    <property type="entry name" value="Ribosomal_S9"/>
    <property type="match status" value="1"/>
</dbReference>
<proteinExistence type="inferred from homology"/>
<gene>
    <name evidence="5" type="ORF">SAY86_023177</name>
</gene>
<organism evidence="5 6">
    <name type="scientific">Trapa natans</name>
    <name type="common">Water chestnut</name>
    <dbReference type="NCBI Taxonomy" id="22666"/>
    <lineage>
        <taxon>Eukaryota</taxon>
        <taxon>Viridiplantae</taxon>
        <taxon>Streptophyta</taxon>
        <taxon>Embryophyta</taxon>
        <taxon>Tracheophyta</taxon>
        <taxon>Spermatophyta</taxon>
        <taxon>Magnoliopsida</taxon>
        <taxon>eudicotyledons</taxon>
        <taxon>Gunneridae</taxon>
        <taxon>Pentapetalae</taxon>
        <taxon>rosids</taxon>
        <taxon>malvids</taxon>
        <taxon>Myrtales</taxon>
        <taxon>Lythraceae</taxon>
        <taxon>Trapa</taxon>
    </lineage>
</organism>
<dbReference type="EMBL" id="JAXQNO010000008">
    <property type="protein sequence ID" value="KAK4792742.1"/>
    <property type="molecule type" value="Genomic_DNA"/>
</dbReference>
<dbReference type="PANTHER" id="PTHR21569:SF33">
    <property type="entry name" value="40S RIBOSOMAL PROTEIN S16-LIKE"/>
    <property type="match status" value="1"/>
</dbReference>
<evidence type="ECO:0000256" key="1">
    <source>
        <dbReference type="ARBA" id="ARBA00005251"/>
    </source>
</evidence>
<dbReference type="InterPro" id="IPR000754">
    <property type="entry name" value="Ribosomal_uS9"/>
</dbReference>
<dbReference type="PANTHER" id="PTHR21569">
    <property type="entry name" value="RIBOSOMAL PROTEIN S9"/>
    <property type="match status" value="1"/>
</dbReference>
<accession>A0AAN7M6J4</accession>
<name>A0AAN7M6J4_TRANT</name>
<dbReference type="PROSITE" id="PS00360">
    <property type="entry name" value="RIBOSOMAL_S9"/>
    <property type="match status" value="1"/>
</dbReference>
<dbReference type="Proteomes" id="UP001346149">
    <property type="component" value="Unassembled WGS sequence"/>
</dbReference>
<comment type="caution">
    <text evidence="5">The sequence shown here is derived from an EMBL/GenBank/DDBJ whole genome shotgun (WGS) entry which is preliminary data.</text>
</comment>
<dbReference type="InterPro" id="IPR020568">
    <property type="entry name" value="Ribosomal_Su5_D2-typ_SF"/>
</dbReference>
<evidence type="ECO:0000256" key="4">
    <source>
        <dbReference type="RuleBase" id="RU003815"/>
    </source>
</evidence>
<dbReference type="AlphaFoldDB" id="A0AAN7M6J4"/>
<keyword evidence="2 4" id="KW-0689">Ribosomal protein</keyword>
<evidence type="ECO:0000313" key="5">
    <source>
        <dbReference type="EMBL" id="KAK4792742.1"/>
    </source>
</evidence>
<dbReference type="GO" id="GO:0003723">
    <property type="term" value="F:RNA binding"/>
    <property type="evidence" value="ECO:0007669"/>
    <property type="project" value="TreeGrafter"/>
</dbReference>
<dbReference type="InterPro" id="IPR014721">
    <property type="entry name" value="Ribsml_uS5_D2-typ_fold_subgr"/>
</dbReference>
<evidence type="ECO:0000256" key="3">
    <source>
        <dbReference type="ARBA" id="ARBA00023274"/>
    </source>
</evidence>
<keyword evidence="6" id="KW-1185">Reference proteome</keyword>
<keyword evidence="3 4" id="KW-0687">Ribonucleoprotein</keyword>
<dbReference type="Gene3D" id="3.30.230.10">
    <property type="match status" value="1"/>
</dbReference>
<dbReference type="FunFam" id="3.30.230.10:FF:000007">
    <property type="entry name" value="40S ribosomal protein S16"/>
    <property type="match status" value="1"/>
</dbReference>